<dbReference type="OrthoDB" id="9795206at2"/>
<reference evidence="2" key="1">
    <citation type="submission" date="2016-02" db="EMBL/GenBank/DDBJ databases">
        <title>Genome sequence of Bacillus trypoxylicola KCTC 13244(T).</title>
        <authorList>
            <person name="Jeong H."/>
            <person name="Park S.-H."/>
            <person name="Choi S.-K."/>
        </authorList>
    </citation>
    <scope>NUCLEOTIDE SEQUENCE [LARGE SCALE GENOMIC DNA]</scope>
    <source>
        <strain evidence="2">KCTC 13244</strain>
    </source>
</reference>
<dbReference type="GO" id="GO:0016747">
    <property type="term" value="F:acyltransferase activity, transferring groups other than amino-acyl groups"/>
    <property type="evidence" value="ECO:0007669"/>
    <property type="project" value="InterPro"/>
</dbReference>
<dbReference type="PROSITE" id="PS51186">
    <property type="entry name" value="GNAT"/>
    <property type="match status" value="1"/>
</dbReference>
<dbReference type="Gene3D" id="3.40.630.30">
    <property type="match status" value="1"/>
</dbReference>
<dbReference type="Pfam" id="PF13302">
    <property type="entry name" value="Acetyltransf_3"/>
    <property type="match status" value="1"/>
</dbReference>
<accession>A0A161PIX6</accession>
<dbReference type="PANTHER" id="PTHR43415:SF3">
    <property type="entry name" value="GNAT-FAMILY ACETYLTRANSFERASE"/>
    <property type="match status" value="1"/>
</dbReference>
<name>A0A161PIX6_9BACI</name>
<dbReference type="PANTHER" id="PTHR43415">
    <property type="entry name" value="SPERMIDINE N(1)-ACETYLTRANSFERASE"/>
    <property type="match status" value="1"/>
</dbReference>
<keyword evidence="3" id="KW-1185">Reference proteome</keyword>
<dbReference type="EMBL" id="LTAO01000005">
    <property type="protein sequence ID" value="KYG33710.1"/>
    <property type="molecule type" value="Genomic_DNA"/>
</dbReference>
<gene>
    <name evidence="2" type="ORF">AZF04_15915</name>
</gene>
<proteinExistence type="predicted"/>
<protein>
    <recommendedName>
        <fullName evidence="1">N-acetyltransferase domain-containing protein</fullName>
    </recommendedName>
</protein>
<dbReference type="RefSeq" id="WP_061947771.1">
    <property type="nucleotide sequence ID" value="NZ_LTAO01000005.1"/>
</dbReference>
<feature type="domain" description="N-acetyltransferase" evidence="1">
    <location>
        <begin position="7"/>
        <end position="171"/>
    </location>
</feature>
<evidence type="ECO:0000313" key="3">
    <source>
        <dbReference type="Proteomes" id="UP000075806"/>
    </source>
</evidence>
<dbReference type="STRING" id="519424.AZF04_15915"/>
<evidence type="ECO:0000313" key="2">
    <source>
        <dbReference type="EMBL" id="KYG33710.1"/>
    </source>
</evidence>
<evidence type="ECO:0000259" key="1">
    <source>
        <dbReference type="PROSITE" id="PS51186"/>
    </source>
</evidence>
<dbReference type="SUPFAM" id="SSF55729">
    <property type="entry name" value="Acyl-CoA N-acyltransferases (Nat)"/>
    <property type="match status" value="1"/>
</dbReference>
<organism evidence="2 3">
    <name type="scientific">Alkalihalobacillus trypoxylicola</name>
    <dbReference type="NCBI Taxonomy" id="519424"/>
    <lineage>
        <taxon>Bacteria</taxon>
        <taxon>Bacillati</taxon>
        <taxon>Bacillota</taxon>
        <taxon>Bacilli</taxon>
        <taxon>Bacillales</taxon>
        <taxon>Bacillaceae</taxon>
        <taxon>Alkalihalobacillus</taxon>
    </lineage>
</organism>
<dbReference type="InterPro" id="IPR000182">
    <property type="entry name" value="GNAT_dom"/>
</dbReference>
<dbReference type="Proteomes" id="UP000075806">
    <property type="component" value="Unassembled WGS sequence"/>
</dbReference>
<dbReference type="AlphaFoldDB" id="A0A161PIX6"/>
<dbReference type="InterPro" id="IPR016181">
    <property type="entry name" value="Acyl_CoA_acyltransferase"/>
</dbReference>
<sequence length="171" mass="20255">MLENDEIKLRVIEEEDIKYIKKWHNDFEISKHTTLTAFTPRNTEEEINWYKRKITDTTSRFFMIEHKVDLKTFGFMSFSNLDYRNQKVLLSIVLGEEEYRGKGLASQALSLFGIYLKNEYNIRKCSVQILEGNKPSLALFKRNGYIEEGVLKKEIFRAGEFQDLHILSKFL</sequence>
<comment type="caution">
    <text evidence="2">The sequence shown here is derived from an EMBL/GenBank/DDBJ whole genome shotgun (WGS) entry which is preliminary data.</text>
</comment>